<comment type="caution">
    <text evidence="4">The sequence shown here is derived from an EMBL/GenBank/DDBJ whole genome shotgun (WGS) entry which is preliminary data.</text>
</comment>
<feature type="domain" description="CBS" evidence="3">
    <location>
        <begin position="7"/>
        <end position="65"/>
    </location>
</feature>
<evidence type="ECO:0000256" key="2">
    <source>
        <dbReference type="PROSITE-ProRule" id="PRU00703"/>
    </source>
</evidence>
<dbReference type="CDD" id="cd09834">
    <property type="entry name" value="CBS_pair_bac"/>
    <property type="match status" value="1"/>
</dbReference>
<accession>A0A840UKD2</accession>
<dbReference type="Pfam" id="PF00571">
    <property type="entry name" value="CBS"/>
    <property type="match status" value="2"/>
</dbReference>
<evidence type="ECO:0000256" key="1">
    <source>
        <dbReference type="ARBA" id="ARBA00023122"/>
    </source>
</evidence>
<dbReference type="EMBL" id="JACHFH010000021">
    <property type="protein sequence ID" value="MBB5336640.1"/>
    <property type="molecule type" value="Genomic_DNA"/>
</dbReference>
<name>A0A840UKD2_9FIRM</name>
<evidence type="ECO:0000313" key="4">
    <source>
        <dbReference type="EMBL" id="MBB5336640.1"/>
    </source>
</evidence>
<dbReference type="SUPFAM" id="SSF54631">
    <property type="entry name" value="CBS-domain pair"/>
    <property type="match status" value="1"/>
</dbReference>
<dbReference type="PROSITE" id="PS51371">
    <property type="entry name" value="CBS"/>
    <property type="match status" value="1"/>
</dbReference>
<dbReference type="InterPro" id="IPR046342">
    <property type="entry name" value="CBS_dom_sf"/>
</dbReference>
<evidence type="ECO:0000313" key="5">
    <source>
        <dbReference type="Proteomes" id="UP000559117"/>
    </source>
</evidence>
<dbReference type="RefSeq" id="WP_183861760.1">
    <property type="nucleotide sequence ID" value="NZ_JACHFH010000021.1"/>
</dbReference>
<dbReference type="Gene3D" id="3.10.580.10">
    <property type="entry name" value="CBS-domain"/>
    <property type="match status" value="1"/>
</dbReference>
<dbReference type="InterPro" id="IPR000644">
    <property type="entry name" value="CBS_dom"/>
</dbReference>
<dbReference type="InterPro" id="IPR051257">
    <property type="entry name" value="Diverse_CBS-Domain"/>
</dbReference>
<keyword evidence="1 2" id="KW-0129">CBS domain</keyword>
<organism evidence="4 5">
    <name type="scientific">Pectinatus brassicae</name>
    <dbReference type="NCBI Taxonomy" id="862415"/>
    <lineage>
        <taxon>Bacteria</taxon>
        <taxon>Bacillati</taxon>
        <taxon>Bacillota</taxon>
        <taxon>Negativicutes</taxon>
        <taxon>Selenomonadales</taxon>
        <taxon>Selenomonadaceae</taxon>
        <taxon>Pectinatus</taxon>
    </lineage>
</organism>
<protein>
    <submittedName>
        <fullName evidence="4">CBS domain-containing protein</fullName>
    </submittedName>
</protein>
<dbReference type="PANTHER" id="PTHR43080:SF26">
    <property type="entry name" value="REGULATORY PROTEIN"/>
    <property type="match status" value="1"/>
</dbReference>
<sequence>MKISFFLIPKDDIVYLDSNATLRQAMEKMKYHSYTAVPLINKDGSYAGTLTEGDILWALNDKINFAAKDTEHINLKTIHKKFHNKVVHIDAEMEDLLTLSMNQNFIPVVDDRNIFIGIIRRREIIEYFAKKYYSQQHIHHYDKNNISLSLAK</sequence>
<reference evidence="4 5" key="1">
    <citation type="submission" date="2020-08" db="EMBL/GenBank/DDBJ databases">
        <title>Genomic Encyclopedia of Type Strains, Phase IV (KMG-IV): sequencing the most valuable type-strain genomes for metagenomic binning, comparative biology and taxonomic classification.</title>
        <authorList>
            <person name="Goeker M."/>
        </authorList>
    </citation>
    <scope>NUCLEOTIDE SEQUENCE [LARGE SCALE GENOMIC DNA]</scope>
    <source>
        <strain evidence="4 5">DSM 24661</strain>
    </source>
</reference>
<proteinExistence type="predicted"/>
<dbReference type="AlphaFoldDB" id="A0A840UKD2"/>
<dbReference type="Proteomes" id="UP000559117">
    <property type="component" value="Unassembled WGS sequence"/>
</dbReference>
<gene>
    <name evidence="4" type="ORF">HNR32_001791</name>
</gene>
<keyword evidence="5" id="KW-1185">Reference proteome</keyword>
<evidence type="ECO:0000259" key="3">
    <source>
        <dbReference type="PROSITE" id="PS51371"/>
    </source>
</evidence>
<dbReference type="PANTHER" id="PTHR43080">
    <property type="entry name" value="CBS DOMAIN-CONTAINING PROTEIN CBSX3, MITOCHONDRIAL"/>
    <property type="match status" value="1"/>
</dbReference>